<dbReference type="GO" id="GO:0000981">
    <property type="term" value="F:DNA-binding transcription factor activity, RNA polymerase II-specific"/>
    <property type="evidence" value="ECO:0007669"/>
    <property type="project" value="InterPro"/>
</dbReference>
<dbReference type="CDD" id="cd12148">
    <property type="entry name" value="fungal_TF_MHR"/>
    <property type="match status" value="1"/>
</dbReference>
<feature type="domain" description="Zn(2)-C6 fungal-type" evidence="4">
    <location>
        <begin position="68"/>
        <end position="97"/>
    </location>
</feature>
<dbReference type="PROSITE" id="PS50048">
    <property type="entry name" value="ZN2_CY6_FUNGAL_2"/>
    <property type="match status" value="1"/>
</dbReference>
<feature type="region of interest" description="Disordered" evidence="3">
    <location>
        <begin position="1"/>
        <end position="40"/>
    </location>
</feature>
<dbReference type="Gene3D" id="4.10.240.10">
    <property type="entry name" value="Zn(2)-C6 fungal-type DNA-binding domain"/>
    <property type="match status" value="1"/>
</dbReference>
<keyword evidence="1" id="KW-0479">Metal-binding</keyword>
<dbReference type="Pfam" id="PF00172">
    <property type="entry name" value="Zn_clus"/>
    <property type="match status" value="1"/>
</dbReference>
<evidence type="ECO:0000256" key="3">
    <source>
        <dbReference type="SAM" id="MobiDB-lite"/>
    </source>
</evidence>
<dbReference type="InterPro" id="IPR007219">
    <property type="entry name" value="XnlR_reg_dom"/>
</dbReference>
<dbReference type="HOGENOM" id="CLU_008244_1_0_1"/>
<dbReference type="InterPro" id="IPR001138">
    <property type="entry name" value="Zn2Cys6_DnaBD"/>
</dbReference>
<dbReference type="GO" id="GO:0006351">
    <property type="term" value="P:DNA-templated transcription"/>
    <property type="evidence" value="ECO:0007669"/>
    <property type="project" value="InterPro"/>
</dbReference>
<dbReference type="eggNOG" id="ENOG502QT79">
    <property type="taxonomic scope" value="Eukaryota"/>
</dbReference>
<dbReference type="PANTHER" id="PTHR46910:SF40">
    <property type="entry name" value="ZN(II)2CYS6 TRANSCRIPTION FACTOR (EUROFUNG)"/>
    <property type="match status" value="1"/>
</dbReference>
<evidence type="ECO:0000259" key="4">
    <source>
        <dbReference type="PROSITE" id="PS50048"/>
    </source>
</evidence>
<dbReference type="InterPro" id="IPR036864">
    <property type="entry name" value="Zn2-C6_fun-type_DNA-bd_sf"/>
</dbReference>
<dbReference type="InterPro" id="IPR050987">
    <property type="entry name" value="AtrR-like"/>
</dbReference>
<dbReference type="EMBL" id="GL629765">
    <property type="protein sequence ID" value="EFX03532.1"/>
    <property type="molecule type" value="Genomic_DNA"/>
</dbReference>
<dbReference type="AlphaFoldDB" id="F0XEL1"/>
<proteinExistence type="predicted"/>
<dbReference type="InParanoid" id="F0XEL1"/>
<name>F0XEL1_GROCL</name>
<dbReference type="GeneID" id="25977829"/>
<protein>
    <submittedName>
        <fullName evidence="5">Fungal transcriptional regulatory protein</fullName>
    </submittedName>
</protein>
<dbReference type="Pfam" id="PF04082">
    <property type="entry name" value="Fungal_trans"/>
    <property type="match status" value="1"/>
</dbReference>
<dbReference type="CDD" id="cd00067">
    <property type="entry name" value="GAL4"/>
    <property type="match status" value="1"/>
</dbReference>
<gene>
    <name evidence="5" type="ORF">CMQ_460</name>
</gene>
<accession>F0XEL1</accession>
<dbReference type="PANTHER" id="PTHR46910">
    <property type="entry name" value="TRANSCRIPTION FACTOR PDR1"/>
    <property type="match status" value="1"/>
</dbReference>
<dbReference type="GO" id="GO:0008270">
    <property type="term" value="F:zinc ion binding"/>
    <property type="evidence" value="ECO:0007669"/>
    <property type="project" value="InterPro"/>
</dbReference>
<dbReference type="GO" id="GO:0003677">
    <property type="term" value="F:DNA binding"/>
    <property type="evidence" value="ECO:0007669"/>
    <property type="project" value="InterPro"/>
</dbReference>
<sequence>MDLLEPSPRAPLPSSQRSPGGEGGADDVKQGRCSMDETESVKAMTMTTTTAMSSPGRRHDRTTRISKACDMCRARKVKCDAAQPCRSCRELGVACTTQYVSRRRGPASKYAVHSGATVCVPSPGSDVVAASAIPAAITATTPSTDDIAPLPVLALLVDDFFTYIHPLIPFPHEPTFRQRFASETTRREPVFLALLAAMVGSLAASFPRSVRAQRETGPGSLRFPRASSMVACCRGVALASRGAQFYNTTRSMTTDDAATSYLLGLAAGYTSDWQLCRRFMAEAMSFVQEVGVLASETDTNNSLHPIDEQIGRRIYWILFLAARSMQQTGASPADVPIPLVFLHPSHRRPRLPAEVDDAFITAAGVGIQPPGVVSLLTGFNRVVQVYATMDRVGEGLIGTAPDQAAALMDALQAAKALGDALPDELHLPLPGSSRHPPSTPPCDDFYDNVTGYRYYPPAPLATADDVRLLLGQQPRRRRQVQYDIQKTNIYASLLATRSYYVERYGQLLGRLGDDDAAAAAIAAERDLIVRSLLLVLAAIPQCNMEPNGCALINKIRQVASTLLGNIADEAAAQLGRFLEILVKLERIGHGGTAAQTCGVDHVTTEDITTTANVGLADEEEERQSWANLREEQMRFAASGGSMLE</sequence>
<dbReference type="SMART" id="SM00066">
    <property type="entry name" value="GAL4"/>
    <property type="match status" value="1"/>
</dbReference>
<keyword evidence="6" id="KW-1185">Reference proteome</keyword>
<dbReference type="RefSeq" id="XP_014173014.1">
    <property type="nucleotide sequence ID" value="XM_014317539.1"/>
</dbReference>
<reference evidence="5 6" key="1">
    <citation type="journal article" date="2011" name="Proc. Natl. Acad. Sci. U.S.A.">
        <title>Genome and transcriptome analyses of the mountain pine beetle-fungal symbiont Grosmannia clavigera, a lodgepole pine pathogen.</title>
        <authorList>
            <person name="DiGuistini S."/>
            <person name="Wang Y."/>
            <person name="Liao N.Y."/>
            <person name="Taylor G."/>
            <person name="Tanguay P."/>
            <person name="Feau N."/>
            <person name="Henrissat B."/>
            <person name="Chan S.K."/>
            <person name="Hesse-Orce U."/>
            <person name="Alamouti S.M."/>
            <person name="Tsui C.K.M."/>
            <person name="Docking R.T."/>
            <person name="Levasseur A."/>
            <person name="Haridas S."/>
            <person name="Robertson G."/>
            <person name="Birol I."/>
            <person name="Holt R.A."/>
            <person name="Marra M.A."/>
            <person name="Hamelin R.C."/>
            <person name="Hirst M."/>
            <person name="Jones S.J.M."/>
            <person name="Bohlmann J."/>
            <person name="Breuil C."/>
        </authorList>
    </citation>
    <scope>NUCLEOTIDE SEQUENCE [LARGE SCALE GENOMIC DNA]</scope>
    <source>
        <strain evidence="6">kw1407 / UAMH 11150</strain>
    </source>
</reference>
<evidence type="ECO:0000256" key="1">
    <source>
        <dbReference type="ARBA" id="ARBA00022723"/>
    </source>
</evidence>
<dbReference type="Proteomes" id="UP000007796">
    <property type="component" value="Unassembled WGS sequence"/>
</dbReference>
<evidence type="ECO:0000313" key="6">
    <source>
        <dbReference type="Proteomes" id="UP000007796"/>
    </source>
</evidence>
<evidence type="ECO:0000313" key="5">
    <source>
        <dbReference type="EMBL" id="EFX03532.1"/>
    </source>
</evidence>
<evidence type="ECO:0000256" key="2">
    <source>
        <dbReference type="ARBA" id="ARBA00023242"/>
    </source>
</evidence>
<dbReference type="PROSITE" id="PS00463">
    <property type="entry name" value="ZN2_CY6_FUNGAL_1"/>
    <property type="match status" value="1"/>
</dbReference>
<organism evidence="6">
    <name type="scientific">Grosmannia clavigera (strain kw1407 / UAMH 11150)</name>
    <name type="common">Blue stain fungus</name>
    <name type="synonym">Graphiocladiella clavigera</name>
    <dbReference type="NCBI Taxonomy" id="655863"/>
    <lineage>
        <taxon>Eukaryota</taxon>
        <taxon>Fungi</taxon>
        <taxon>Dikarya</taxon>
        <taxon>Ascomycota</taxon>
        <taxon>Pezizomycotina</taxon>
        <taxon>Sordariomycetes</taxon>
        <taxon>Sordariomycetidae</taxon>
        <taxon>Ophiostomatales</taxon>
        <taxon>Ophiostomataceae</taxon>
        <taxon>Leptographium</taxon>
    </lineage>
</organism>
<dbReference type="SUPFAM" id="SSF57701">
    <property type="entry name" value="Zn2/Cys6 DNA-binding domain"/>
    <property type="match status" value="1"/>
</dbReference>
<keyword evidence="2" id="KW-0539">Nucleus</keyword>
<dbReference type="STRING" id="655863.F0XEL1"/>
<dbReference type="OrthoDB" id="5284003at2759"/>